<keyword evidence="2" id="KW-0614">Plasmid</keyword>
<keyword evidence="1" id="KW-0812">Transmembrane</keyword>
<keyword evidence="1" id="KW-0472">Membrane</keyword>
<comment type="caution">
    <text evidence="2">The sequence shown here is derived from an EMBL/GenBank/DDBJ whole genome shotgun (WGS) entry which is preliminary data.</text>
</comment>
<feature type="transmembrane region" description="Helical" evidence="1">
    <location>
        <begin position="12"/>
        <end position="32"/>
    </location>
</feature>
<keyword evidence="1" id="KW-1133">Transmembrane helix</keyword>
<evidence type="ECO:0000313" key="2">
    <source>
        <dbReference type="EMBL" id="TAX66095.1"/>
    </source>
</evidence>
<dbReference type="Proteomes" id="UP000293652">
    <property type="component" value="Unassembled WGS sequence"/>
</dbReference>
<reference evidence="2 3" key="1">
    <citation type="submission" date="2019-02" db="EMBL/GenBank/DDBJ databases">
        <title>The genomic architecture of introgression among sibling species of bacteria.</title>
        <authorList>
            <person name="Cavassim M.I.A."/>
            <person name="Moeskjaer S."/>
            <person name="Moslemi C."/>
            <person name="Fields B."/>
            <person name="Bachmann A."/>
            <person name="Vilhjalmsson B."/>
            <person name="Schierup M.H."/>
            <person name="Young J.P.W."/>
            <person name="Andersen S.U."/>
        </authorList>
    </citation>
    <scope>NUCLEOTIDE SEQUENCE [LARGE SCALE GENOMIC DNA]</scope>
    <source>
        <strain evidence="2 3">SM145A</strain>
        <plasmid evidence="2">pSM145A_Rh05</plasmid>
    </source>
</reference>
<dbReference type="EMBL" id="SIPC01000005">
    <property type="protein sequence ID" value="TAX66095.1"/>
    <property type="molecule type" value="Genomic_DNA"/>
</dbReference>
<proteinExistence type="predicted"/>
<geneLocation type="plasmid" evidence="2">
    <name>pSM145A_Rh05</name>
</geneLocation>
<dbReference type="AlphaFoldDB" id="A0A4Q8XST7"/>
<protein>
    <submittedName>
        <fullName evidence="2">Uncharacterized protein</fullName>
    </submittedName>
</protein>
<organism evidence="2 3">
    <name type="scientific">Rhizobium leguminosarum</name>
    <dbReference type="NCBI Taxonomy" id="384"/>
    <lineage>
        <taxon>Bacteria</taxon>
        <taxon>Pseudomonadati</taxon>
        <taxon>Pseudomonadota</taxon>
        <taxon>Alphaproteobacteria</taxon>
        <taxon>Hyphomicrobiales</taxon>
        <taxon>Rhizobiaceae</taxon>
        <taxon>Rhizobium/Agrobacterium group</taxon>
        <taxon>Rhizobium</taxon>
    </lineage>
</organism>
<sequence length="72" mass="7497">MSYRDPEPSGSIFPGVVILLAMAALVGTFVSIRQPAPRAQVWVPVQPVGSSTVKSAAACSPVWARCGTTDPI</sequence>
<evidence type="ECO:0000313" key="3">
    <source>
        <dbReference type="Proteomes" id="UP000293652"/>
    </source>
</evidence>
<evidence type="ECO:0000256" key="1">
    <source>
        <dbReference type="SAM" id="Phobius"/>
    </source>
</evidence>
<name>A0A4Q8XST7_RHILE</name>
<gene>
    <name evidence="2" type="ORF">ELI03_31565</name>
</gene>
<accession>A0A4Q8XST7</accession>